<name>A0ACB0ZPI0_MELEN</name>
<comment type="caution">
    <text evidence="1">The sequence shown here is derived from an EMBL/GenBank/DDBJ whole genome shotgun (WGS) entry which is preliminary data.</text>
</comment>
<proteinExistence type="predicted"/>
<dbReference type="Proteomes" id="UP001497535">
    <property type="component" value="Unassembled WGS sequence"/>
</dbReference>
<accession>A0ACB0ZPI0</accession>
<organism evidence="1 2">
    <name type="scientific">Meloidogyne enterolobii</name>
    <name type="common">Root-knot nematode worm</name>
    <name type="synonym">Meloidogyne mayaguensis</name>
    <dbReference type="NCBI Taxonomy" id="390850"/>
    <lineage>
        <taxon>Eukaryota</taxon>
        <taxon>Metazoa</taxon>
        <taxon>Ecdysozoa</taxon>
        <taxon>Nematoda</taxon>
        <taxon>Chromadorea</taxon>
        <taxon>Rhabditida</taxon>
        <taxon>Tylenchina</taxon>
        <taxon>Tylenchomorpha</taxon>
        <taxon>Tylenchoidea</taxon>
        <taxon>Meloidogynidae</taxon>
        <taxon>Meloidogyninae</taxon>
        <taxon>Meloidogyne</taxon>
    </lineage>
</organism>
<sequence length="84" mass="9842">MLLWKGRFLNKKRADLAVTFIIILLLLPPFFFFIWLLPLRFSHSQPCCYVFCLFSLRTTLIFPLISMDSDLKHKGKGHNEIGRG</sequence>
<evidence type="ECO:0000313" key="1">
    <source>
        <dbReference type="EMBL" id="CAK5081030.1"/>
    </source>
</evidence>
<protein>
    <submittedName>
        <fullName evidence="1">Uncharacterized protein</fullName>
    </submittedName>
</protein>
<reference evidence="1" key="1">
    <citation type="submission" date="2023-11" db="EMBL/GenBank/DDBJ databases">
        <authorList>
            <person name="Poullet M."/>
        </authorList>
    </citation>
    <scope>NUCLEOTIDE SEQUENCE</scope>
    <source>
        <strain evidence="1">E1834</strain>
    </source>
</reference>
<keyword evidence="2" id="KW-1185">Reference proteome</keyword>
<gene>
    <name evidence="1" type="ORF">MENTE1834_LOCUS28243</name>
</gene>
<evidence type="ECO:0000313" key="2">
    <source>
        <dbReference type="Proteomes" id="UP001497535"/>
    </source>
</evidence>
<dbReference type="EMBL" id="CAVMJV010000043">
    <property type="protein sequence ID" value="CAK5081030.1"/>
    <property type="molecule type" value="Genomic_DNA"/>
</dbReference>